<keyword evidence="3 5" id="KW-0238">DNA-binding</keyword>
<dbReference type="InterPro" id="IPR004107">
    <property type="entry name" value="Integrase_SAM-like_N"/>
</dbReference>
<dbReference type="GO" id="GO:0007059">
    <property type="term" value="P:chromosome segregation"/>
    <property type="evidence" value="ECO:0007669"/>
    <property type="project" value="UniProtKB-KW"/>
</dbReference>
<sequence length="328" mass="36803">MKDKSLLGPWIRRFLLEHLVAERNLSRNTQASYRDTLTLLLPFASKQGGCAIDRMTVEDLTPEVVRKFLDHLERDRQCSEVTRNQRLATIHSLARFIGTRSPVHLAWCSEIRAVPFKKTTKTAIGYLEKAEMDALLNQPDRRTSLGVRDHVLLLFLYNSGARADEAAKLTVGNLQLGASPSVRLHGKGNKIRICPLWSTTATSLTRLVADRSKSEAVFLGRTNQPLTRFGIHRLVTQYAAMARETLPTLATKRVSPHTVRHTTAVHLLRAGVDINMIRAWLGHVSLDTTHIYDLEMKAEALARVDISSLRPPPRQPSLPSLMAFLKAL</sequence>
<dbReference type="InterPro" id="IPR011010">
    <property type="entry name" value="DNA_brk_join_enz"/>
</dbReference>
<dbReference type="PANTHER" id="PTHR30349:SF81">
    <property type="entry name" value="TYROSINE RECOMBINASE XERC"/>
    <property type="match status" value="1"/>
</dbReference>
<dbReference type="PROSITE" id="PS51898">
    <property type="entry name" value="TYR_RECOMBINASE"/>
    <property type="match status" value="1"/>
</dbReference>
<dbReference type="GO" id="GO:0006310">
    <property type="term" value="P:DNA recombination"/>
    <property type="evidence" value="ECO:0007669"/>
    <property type="project" value="UniProtKB-KW"/>
</dbReference>
<evidence type="ECO:0000256" key="1">
    <source>
        <dbReference type="ARBA" id="ARBA00022829"/>
    </source>
</evidence>
<evidence type="ECO:0000313" key="8">
    <source>
        <dbReference type="EMBL" id="KRR06746.1"/>
    </source>
</evidence>
<comment type="caution">
    <text evidence="8">The sequence shown here is derived from an EMBL/GenBank/DDBJ whole genome shotgun (WGS) entry which is preliminary data.</text>
</comment>
<keyword evidence="9" id="KW-1185">Reference proteome</keyword>
<evidence type="ECO:0000256" key="5">
    <source>
        <dbReference type="PROSITE-ProRule" id="PRU01248"/>
    </source>
</evidence>
<dbReference type="InterPro" id="IPR050090">
    <property type="entry name" value="Tyrosine_recombinase_XerCD"/>
</dbReference>
<name>A0A0R3LFX8_9BRAD</name>
<dbReference type="Gene3D" id="1.10.150.130">
    <property type="match status" value="1"/>
</dbReference>
<accession>A0A0R3LFX8</accession>
<proteinExistence type="predicted"/>
<feature type="domain" description="Tyr recombinase" evidence="6">
    <location>
        <begin position="122"/>
        <end position="306"/>
    </location>
</feature>
<evidence type="ECO:0000259" key="7">
    <source>
        <dbReference type="PROSITE" id="PS51900"/>
    </source>
</evidence>
<feature type="domain" description="Core-binding (CB)" evidence="7">
    <location>
        <begin position="5"/>
        <end position="98"/>
    </location>
</feature>
<keyword evidence="2" id="KW-0229">DNA integration</keyword>
<dbReference type="PROSITE" id="PS51900">
    <property type="entry name" value="CB"/>
    <property type="match status" value="1"/>
</dbReference>
<dbReference type="Gene3D" id="1.10.443.10">
    <property type="entry name" value="Intergrase catalytic core"/>
    <property type="match status" value="1"/>
</dbReference>
<dbReference type="AlphaFoldDB" id="A0A0R3LFX8"/>
<evidence type="ECO:0000313" key="9">
    <source>
        <dbReference type="Proteomes" id="UP000051913"/>
    </source>
</evidence>
<evidence type="ECO:0000256" key="3">
    <source>
        <dbReference type="ARBA" id="ARBA00023125"/>
    </source>
</evidence>
<dbReference type="Pfam" id="PF00589">
    <property type="entry name" value="Phage_integrase"/>
    <property type="match status" value="1"/>
</dbReference>
<dbReference type="GO" id="GO:0003677">
    <property type="term" value="F:DNA binding"/>
    <property type="evidence" value="ECO:0007669"/>
    <property type="project" value="UniProtKB-UniRule"/>
</dbReference>
<evidence type="ECO:0000256" key="4">
    <source>
        <dbReference type="ARBA" id="ARBA00023172"/>
    </source>
</evidence>
<dbReference type="Pfam" id="PF02899">
    <property type="entry name" value="Phage_int_SAM_1"/>
    <property type="match status" value="1"/>
</dbReference>
<dbReference type="InterPro" id="IPR002104">
    <property type="entry name" value="Integrase_catalytic"/>
</dbReference>
<evidence type="ECO:0000259" key="6">
    <source>
        <dbReference type="PROSITE" id="PS51898"/>
    </source>
</evidence>
<dbReference type="Proteomes" id="UP000051913">
    <property type="component" value="Unassembled WGS sequence"/>
</dbReference>
<evidence type="ECO:0000256" key="2">
    <source>
        <dbReference type="ARBA" id="ARBA00022908"/>
    </source>
</evidence>
<protein>
    <submittedName>
        <fullName evidence="8">Integrase</fullName>
    </submittedName>
</protein>
<keyword evidence="4" id="KW-0233">DNA recombination</keyword>
<keyword evidence="1" id="KW-0159">Chromosome partition</keyword>
<dbReference type="EMBL" id="LLXX01000103">
    <property type="protein sequence ID" value="KRR06746.1"/>
    <property type="molecule type" value="Genomic_DNA"/>
</dbReference>
<dbReference type="RefSeq" id="WP_057851229.1">
    <property type="nucleotide sequence ID" value="NZ_LLXX01000103.1"/>
</dbReference>
<dbReference type="InterPro" id="IPR044068">
    <property type="entry name" value="CB"/>
</dbReference>
<dbReference type="InterPro" id="IPR013762">
    <property type="entry name" value="Integrase-like_cat_sf"/>
</dbReference>
<gene>
    <name evidence="8" type="ORF">CP49_41640</name>
</gene>
<dbReference type="SUPFAM" id="SSF56349">
    <property type="entry name" value="DNA breaking-rejoining enzymes"/>
    <property type="match status" value="1"/>
</dbReference>
<organism evidence="8 9">
    <name type="scientific">Bradyrhizobium valentinum</name>
    <dbReference type="NCBI Taxonomy" id="1518501"/>
    <lineage>
        <taxon>Bacteria</taxon>
        <taxon>Pseudomonadati</taxon>
        <taxon>Pseudomonadota</taxon>
        <taxon>Alphaproteobacteria</taxon>
        <taxon>Hyphomicrobiales</taxon>
        <taxon>Nitrobacteraceae</taxon>
        <taxon>Bradyrhizobium</taxon>
    </lineage>
</organism>
<dbReference type="GO" id="GO:0015074">
    <property type="term" value="P:DNA integration"/>
    <property type="evidence" value="ECO:0007669"/>
    <property type="project" value="UniProtKB-KW"/>
</dbReference>
<reference evidence="8 9" key="1">
    <citation type="submission" date="2014-03" db="EMBL/GenBank/DDBJ databases">
        <title>Bradyrhizobium valentinum sp. nov., isolated from effective nodules of Lupinus mariae-josephae, a lupine endemic of basic-lime soils in Eastern Spain.</title>
        <authorList>
            <person name="Duran D."/>
            <person name="Rey L."/>
            <person name="Navarro A."/>
            <person name="Busquets A."/>
            <person name="Imperial J."/>
            <person name="Ruiz-Argueso T."/>
        </authorList>
    </citation>
    <scope>NUCLEOTIDE SEQUENCE [LARGE SCALE GENOMIC DNA]</scope>
    <source>
        <strain evidence="8 9">LmjM3</strain>
    </source>
</reference>
<dbReference type="InterPro" id="IPR010998">
    <property type="entry name" value="Integrase_recombinase_N"/>
</dbReference>
<dbReference type="PANTHER" id="PTHR30349">
    <property type="entry name" value="PHAGE INTEGRASE-RELATED"/>
    <property type="match status" value="1"/>
</dbReference>